<protein>
    <submittedName>
        <fullName evidence="1">Uncharacterized protein</fullName>
    </submittedName>
</protein>
<gene>
    <name evidence="1" type="ORF">CANCADRAFT_29929</name>
</gene>
<evidence type="ECO:0000313" key="1">
    <source>
        <dbReference type="EMBL" id="ODV91524.1"/>
    </source>
</evidence>
<name>A0A1E4TIC9_9ASCO</name>
<accession>A0A1E4TIC9</accession>
<evidence type="ECO:0000313" key="2">
    <source>
        <dbReference type="Proteomes" id="UP000095023"/>
    </source>
</evidence>
<organism evidence="1 2">
    <name type="scientific">Tortispora caseinolytica NRRL Y-17796</name>
    <dbReference type="NCBI Taxonomy" id="767744"/>
    <lineage>
        <taxon>Eukaryota</taxon>
        <taxon>Fungi</taxon>
        <taxon>Dikarya</taxon>
        <taxon>Ascomycota</taxon>
        <taxon>Saccharomycotina</taxon>
        <taxon>Trigonopsidomycetes</taxon>
        <taxon>Trigonopsidales</taxon>
        <taxon>Trigonopsidaceae</taxon>
        <taxon>Tortispora</taxon>
    </lineage>
</organism>
<sequence>MSPLLSRLGLFGDQGIINAEPVFLSEPPVLPTVAHERHFASESGRAVVFGEDCQPTEKKVDGWYCNYCAPVTVTTTMKPPLVADDQFYTWEYYEVVSTSTRFENAGANRIEVPTVMPHDTNIPKPVKTLDPFEEAEEFEDLSALYASLFEIDGVDPEEIPKLRDDSQHLVARGQPTDEWGCPIGPYVPECSPMNLAASQSNLVYMRVYDYTAPLSDSIVQNAEYRTNLLTAGTQLQGENAYFVSCNYVPADNTPLVFECLTYVQSYNEAMTNFSVLGAVDLNYTKGYDVDAWGVFGTVGGTCPQITTVGNEGVMLHNALGQWNNADVYINKNGWFPLRLVGRASNMASQTVSVYAYFDAYIRTGVNVTSPSTKRDSGIDLEDLLDSDGLGSEHVIASPVEEEEHVFEKRREVNPVPGALAVVVVEISDFDDDGKEEEKVVQVLDYKPDIILNDDQRKRTEDRLTEQAVERELQAKVAKMAAARENKAL</sequence>
<reference evidence="2" key="1">
    <citation type="submission" date="2016-02" db="EMBL/GenBank/DDBJ databases">
        <title>Comparative genomics of biotechnologically important yeasts.</title>
        <authorList>
            <consortium name="DOE Joint Genome Institute"/>
            <person name="Riley R."/>
            <person name="Haridas S."/>
            <person name="Wolfe K.H."/>
            <person name="Lopes M.R."/>
            <person name="Hittinger C.T."/>
            <person name="Goker M."/>
            <person name="Salamov A."/>
            <person name="Wisecaver J."/>
            <person name="Long T.M."/>
            <person name="Aerts A.L."/>
            <person name="Barry K."/>
            <person name="Choi C."/>
            <person name="Clum A."/>
            <person name="Coughlan A.Y."/>
            <person name="Deshpande S."/>
            <person name="Douglass A.P."/>
            <person name="Hanson S.J."/>
            <person name="Klenk H.-P."/>
            <person name="Labutti K."/>
            <person name="Lapidus A."/>
            <person name="Lindquist E."/>
            <person name="Lipzen A."/>
            <person name="Meier-Kolthoff J.P."/>
            <person name="Ohm R.A."/>
            <person name="Otillar R.P."/>
            <person name="Pangilinan J."/>
            <person name="Peng Y."/>
            <person name="Rokas A."/>
            <person name="Rosa C.A."/>
            <person name="Scheuner C."/>
            <person name="Sibirny A.A."/>
            <person name="Slot J.C."/>
            <person name="Stielow J.B."/>
            <person name="Sun H."/>
            <person name="Kurtzman C.P."/>
            <person name="Blackwell M."/>
            <person name="Jeffries T.W."/>
            <person name="Grigoriev I.V."/>
        </authorList>
    </citation>
    <scope>NUCLEOTIDE SEQUENCE [LARGE SCALE GENOMIC DNA]</scope>
    <source>
        <strain evidence="2">NRRL Y-17796</strain>
    </source>
</reference>
<proteinExistence type="predicted"/>
<dbReference type="AlphaFoldDB" id="A0A1E4TIC9"/>
<dbReference type="Proteomes" id="UP000095023">
    <property type="component" value="Unassembled WGS sequence"/>
</dbReference>
<dbReference type="EMBL" id="KV453841">
    <property type="protein sequence ID" value="ODV91524.1"/>
    <property type="molecule type" value="Genomic_DNA"/>
</dbReference>
<keyword evidence="2" id="KW-1185">Reference proteome</keyword>